<dbReference type="InterPro" id="IPR038765">
    <property type="entry name" value="Papain-like_cys_pep_sf"/>
</dbReference>
<evidence type="ECO:0000259" key="3">
    <source>
        <dbReference type="SMART" id="SM00460"/>
    </source>
</evidence>
<evidence type="ECO:0000313" key="4">
    <source>
        <dbReference type="EMBL" id="NMO94884.1"/>
    </source>
</evidence>
<protein>
    <submittedName>
        <fullName evidence="4">Transglutaminase domain-containing protein</fullName>
    </submittedName>
</protein>
<accession>A0A848M5K2</accession>
<dbReference type="InterPro" id="IPR052901">
    <property type="entry name" value="Bact_TGase-like"/>
</dbReference>
<dbReference type="RefSeq" id="WP_169503598.1">
    <property type="nucleotide sequence ID" value="NZ_JABBPN010000002.1"/>
</dbReference>
<feature type="transmembrane region" description="Helical" evidence="2">
    <location>
        <begin position="192"/>
        <end position="210"/>
    </location>
</feature>
<feature type="transmembrane region" description="Helical" evidence="2">
    <location>
        <begin position="609"/>
        <end position="630"/>
    </location>
</feature>
<feature type="transmembrane region" description="Helical" evidence="2">
    <location>
        <begin position="129"/>
        <end position="149"/>
    </location>
</feature>
<dbReference type="Pfam" id="PF13559">
    <property type="entry name" value="DUF4129"/>
    <property type="match status" value="1"/>
</dbReference>
<name>A0A848M5K2_PAELE</name>
<keyword evidence="2" id="KW-1133">Transmembrane helix</keyword>
<dbReference type="InterPro" id="IPR002931">
    <property type="entry name" value="Transglutaminase-like"/>
</dbReference>
<feature type="transmembrane region" description="Helical" evidence="2">
    <location>
        <begin position="155"/>
        <end position="171"/>
    </location>
</feature>
<feature type="transmembrane region" description="Helical" evidence="2">
    <location>
        <begin position="9"/>
        <end position="27"/>
    </location>
</feature>
<organism evidence="4 5">
    <name type="scientific">Paenibacillus lemnae</name>
    <dbReference type="NCBI Taxonomy" id="1330551"/>
    <lineage>
        <taxon>Bacteria</taxon>
        <taxon>Bacillati</taxon>
        <taxon>Bacillota</taxon>
        <taxon>Bacilli</taxon>
        <taxon>Bacillales</taxon>
        <taxon>Paenibacillaceae</taxon>
        <taxon>Paenibacillus</taxon>
    </lineage>
</organism>
<keyword evidence="2" id="KW-0472">Membrane</keyword>
<feature type="transmembrane region" description="Helical" evidence="2">
    <location>
        <begin position="104"/>
        <end position="122"/>
    </location>
</feature>
<dbReference type="PANTHER" id="PTHR42736">
    <property type="entry name" value="PROTEIN-GLUTAMINE GAMMA-GLUTAMYLTRANSFERASE"/>
    <property type="match status" value="1"/>
</dbReference>
<dbReference type="Pfam" id="PF01841">
    <property type="entry name" value="Transglut_core"/>
    <property type="match status" value="1"/>
</dbReference>
<reference evidence="4 5" key="1">
    <citation type="submission" date="2020-04" db="EMBL/GenBank/DDBJ databases">
        <title>Paenibacillus algicola sp. nov., a novel marine bacterium producing alginate lyase.</title>
        <authorList>
            <person name="Huang H."/>
        </authorList>
    </citation>
    <scope>NUCLEOTIDE SEQUENCE [LARGE SCALE GENOMIC DNA]</scope>
    <source>
        <strain evidence="4 5">L7-75</strain>
    </source>
</reference>
<dbReference type="Gene3D" id="3.10.620.30">
    <property type="match status" value="1"/>
</dbReference>
<gene>
    <name evidence="4" type="ORF">HII30_03650</name>
</gene>
<dbReference type="SUPFAM" id="SSF54001">
    <property type="entry name" value="Cysteine proteinases"/>
    <property type="match status" value="1"/>
</dbReference>
<dbReference type="AlphaFoldDB" id="A0A848M5K2"/>
<feature type="transmembrane region" description="Helical" evidence="2">
    <location>
        <begin position="39"/>
        <end position="58"/>
    </location>
</feature>
<dbReference type="EMBL" id="JABBPN010000002">
    <property type="protein sequence ID" value="NMO94884.1"/>
    <property type="molecule type" value="Genomic_DNA"/>
</dbReference>
<proteinExistence type="predicted"/>
<evidence type="ECO:0000256" key="2">
    <source>
        <dbReference type="SAM" id="Phobius"/>
    </source>
</evidence>
<dbReference type="InterPro" id="IPR025403">
    <property type="entry name" value="TgpA-like_C"/>
</dbReference>
<dbReference type="PANTHER" id="PTHR42736:SF1">
    <property type="entry name" value="PROTEIN-GLUTAMINE GAMMA-GLUTAMYLTRANSFERASE"/>
    <property type="match status" value="1"/>
</dbReference>
<keyword evidence="5" id="KW-1185">Reference proteome</keyword>
<feature type="compositionally biased region" description="Acidic residues" evidence="1">
    <location>
        <begin position="579"/>
        <end position="595"/>
    </location>
</feature>
<sequence>MRQQRSSSWLFHGLTILWIWILLTQWVSYTEPILYEETTAGIVAALAITAVVEVLVFVKRVYRIPIQLILIIYAVYRILSNYGMPVPESFADALNDERYHYALPYLWFALAAWAIFNFVSVWANSKRKILMLVGLNIVAFAVLDSFTTFVLWDETAWVAGAGLAWLVTEHFNRFRIRFPQGWQRLRRYPFKIIGNILVIFSLIMFAGVNMPNIQPSLTDPYTAWREWSGLPLTSGGGAAGGGVIVTSWESMSGYGREDNDLGGGFNFDYSPVMSISSDERNYWRGETRSVYSGTGWADRQRARDTESVEVGQALPEEQSGVPTKTVKQDVTMLNDNVYPVLFGAYSMVSVDRVDSEENGVLRWKTEGAELHLISEPKRPYYPKTYTVTSEVPVIPWEQLKEKSDEELYGNNSADDEYLQIPSRFPDRVQELAEDITSGGDTPYKKVMLLQQYLQSSEFSYTNSPNLSNKQSGDFVDSFLFEVKEGYCDYFSTSMVMMARSLDIPARWVKGYAPGNVPNEQFMSPGGSRTPSGSYTVTNADAHSWAEVYFGEEYGWIPIEATPGFTMPILSGGEVQEPVVPEEPDEQEPVEEEEQETAAAETAGDDNFNLYPILGIAAGVIILLWIGYILWRMRVNFRFIRARLTSGRPLTPADKVIAETERWIRSIHRKGLTRSPEETLRESVLRWKEHHPSLAPLLNPLLKRFEDARYSPVQVDHEAWKTVQAEAAELKKGLKKVKTV</sequence>
<keyword evidence="2" id="KW-0812">Transmembrane</keyword>
<evidence type="ECO:0000313" key="5">
    <source>
        <dbReference type="Proteomes" id="UP000565468"/>
    </source>
</evidence>
<comment type="caution">
    <text evidence="4">The sequence shown here is derived from an EMBL/GenBank/DDBJ whole genome shotgun (WGS) entry which is preliminary data.</text>
</comment>
<feature type="domain" description="Transglutaminase-like" evidence="3">
    <location>
        <begin position="479"/>
        <end position="562"/>
    </location>
</feature>
<feature type="region of interest" description="Disordered" evidence="1">
    <location>
        <begin position="576"/>
        <end position="601"/>
    </location>
</feature>
<dbReference type="SMART" id="SM00460">
    <property type="entry name" value="TGc"/>
    <property type="match status" value="1"/>
</dbReference>
<evidence type="ECO:0000256" key="1">
    <source>
        <dbReference type="SAM" id="MobiDB-lite"/>
    </source>
</evidence>
<feature type="transmembrane region" description="Helical" evidence="2">
    <location>
        <begin position="65"/>
        <end position="84"/>
    </location>
</feature>
<dbReference type="Proteomes" id="UP000565468">
    <property type="component" value="Unassembled WGS sequence"/>
</dbReference>